<dbReference type="InterPro" id="IPR002067">
    <property type="entry name" value="MCP"/>
</dbReference>
<comment type="caution">
    <text evidence="10">The sequence shown here is derived from an EMBL/GenBank/DDBJ whole genome shotgun (WGS) entry which is preliminary data.</text>
</comment>
<dbReference type="AlphaFoldDB" id="A0AAV9ITV2"/>
<feature type="repeat" description="Solcar" evidence="8">
    <location>
        <begin position="257"/>
        <end position="339"/>
    </location>
</feature>
<protein>
    <recommendedName>
        <fullName evidence="12">Mitochondrial carrier protein</fullName>
    </recommendedName>
</protein>
<dbReference type="SUPFAM" id="SSF103506">
    <property type="entry name" value="Mitochondrial carrier"/>
    <property type="match status" value="1"/>
</dbReference>
<dbReference type="Proteomes" id="UP001301350">
    <property type="component" value="Unassembled WGS sequence"/>
</dbReference>
<evidence type="ECO:0000256" key="9">
    <source>
        <dbReference type="RuleBase" id="RU000488"/>
    </source>
</evidence>
<evidence type="ECO:0000313" key="11">
    <source>
        <dbReference type="Proteomes" id="UP001301350"/>
    </source>
</evidence>
<sequence length="357" mass="38883">MQKDTYRIRRSVVACAAVQVTSLSRRRDALATAVHSPATAIAAPRSVDASLSTAGLDAGALLREVCLEFAAALRTNRMSLVASAVARAVSVLVMYPLDTLKTRLQAAPVGATSSAGALLRTAVQRGNWYAGVTSTLIGQTPYGALTFGSYETYKQLLERAGIHSRKLRWVVAAALGDLTGSLWLTPSEVVKQQMQAAHDHSGHVLQAAARVWQRRGLAGFYQGYTGQIARDVPFRTIQLLLFEDLRERWERNHGRALTSGENVLVGAIAGSLTATITNPLDVIKTRLMTGREYRNAADALWRLLRTEPLALMRGVVPRVVYIGPSSAIFFWVYTSLQTRFGQPRTAPAGGQKTQPRR</sequence>
<dbReference type="PRINTS" id="PR00926">
    <property type="entry name" value="MITOCARRIER"/>
</dbReference>
<evidence type="ECO:0000256" key="8">
    <source>
        <dbReference type="PROSITE-ProRule" id="PRU00282"/>
    </source>
</evidence>
<evidence type="ECO:0000256" key="7">
    <source>
        <dbReference type="ARBA" id="ARBA00023136"/>
    </source>
</evidence>
<evidence type="ECO:0000256" key="1">
    <source>
        <dbReference type="ARBA" id="ARBA00004141"/>
    </source>
</evidence>
<name>A0AAV9ITV2_CYACA</name>
<dbReference type="GO" id="GO:0055085">
    <property type="term" value="P:transmembrane transport"/>
    <property type="evidence" value="ECO:0007669"/>
    <property type="project" value="InterPro"/>
</dbReference>
<dbReference type="PANTHER" id="PTHR45667">
    <property type="entry name" value="S-ADENOSYLMETHIONINE MITOCHONDRIAL CARRIER PROTEIN"/>
    <property type="match status" value="1"/>
</dbReference>
<keyword evidence="6" id="KW-1133">Transmembrane helix</keyword>
<accession>A0AAV9ITV2</accession>
<comment type="similarity">
    <text evidence="2 9">Belongs to the mitochondrial carrier (TC 2.A.29) family.</text>
</comment>
<dbReference type="InterPro" id="IPR018108">
    <property type="entry name" value="MCP_transmembrane"/>
</dbReference>
<dbReference type="Gene3D" id="1.50.40.10">
    <property type="entry name" value="Mitochondrial carrier domain"/>
    <property type="match status" value="1"/>
</dbReference>
<keyword evidence="7 8" id="KW-0472">Membrane</keyword>
<organism evidence="10 11">
    <name type="scientific">Cyanidium caldarium</name>
    <name type="common">Red alga</name>
    <dbReference type="NCBI Taxonomy" id="2771"/>
    <lineage>
        <taxon>Eukaryota</taxon>
        <taxon>Rhodophyta</taxon>
        <taxon>Bangiophyceae</taxon>
        <taxon>Cyanidiales</taxon>
        <taxon>Cyanidiaceae</taxon>
        <taxon>Cyanidium</taxon>
    </lineage>
</organism>
<dbReference type="Pfam" id="PF00153">
    <property type="entry name" value="Mito_carr"/>
    <property type="match status" value="3"/>
</dbReference>
<keyword evidence="5" id="KW-0677">Repeat</keyword>
<keyword evidence="11" id="KW-1185">Reference proteome</keyword>
<feature type="repeat" description="Solcar" evidence="8">
    <location>
        <begin position="74"/>
        <end position="156"/>
    </location>
</feature>
<dbReference type="EMBL" id="JANCYW010000006">
    <property type="protein sequence ID" value="KAK4535752.1"/>
    <property type="molecule type" value="Genomic_DNA"/>
</dbReference>
<evidence type="ECO:0000256" key="3">
    <source>
        <dbReference type="ARBA" id="ARBA00022448"/>
    </source>
</evidence>
<dbReference type="PROSITE" id="PS50920">
    <property type="entry name" value="SOLCAR"/>
    <property type="match status" value="3"/>
</dbReference>
<evidence type="ECO:0000313" key="10">
    <source>
        <dbReference type="EMBL" id="KAK4535752.1"/>
    </source>
</evidence>
<evidence type="ECO:0000256" key="6">
    <source>
        <dbReference type="ARBA" id="ARBA00022989"/>
    </source>
</evidence>
<reference evidence="10 11" key="1">
    <citation type="submission" date="2022-07" db="EMBL/GenBank/DDBJ databases">
        <title>Genome-wide signatures of adaptation to extreme environments.</title>
        <authorList>
            <person name="Cho C.H."/>
            <person name="Yoon H.S."/>
        </authorList>
    </citation>
    <scope>NUCLEOTIDE SEQUENCE [LARGE SCALE GENOMIC DNA]</scope>
    <source>
        <strain evidence="10 11">DBV 063 E5</strain>
    </source>
</reference>
<evidence type="ECO:0000256" key="4">
    <source>
        <dbReference type="ARBA" id="ARBA00022692"/>
    </source>
</evidence>
<evidence type="ECO:0000256" key="5">
    <source>
        <dbReference type="ARBA" id="ARBA00022737"/>
    </source>
</evidence>
<proteinExistence type="inferred from homology"/>
<evidence type="ECO:0000256" key="2">
    <source>
        <dbReference type="ARBA" id="ARBA00006375"/>
    </source>
</evidence>
<dbReference type="InterPro" id="IPR023395">
    <property type="entry name" value="MCP_dom_sf"/>
</dbReference>
<feature type="repeat" description="Solcar" evidence="8">
    <location>
        <begin position="164"/>
        <end position="248"/>
    </location>
</feature>
<evidence type="ECO:0008006" key="12">
    <source>
        <dbReference type="Google" id="ProtNLM"/>
    </source>
</evidence>
<comment type="subcellular location">
    <subcellularLocation>
        <location evidence="1">Membrane</location>
        <topology evidence="1">Multi-pass membrane protein</topology>
    </subcellularLocation>
</comment>
<keyword evidence="3 9" id="KW-0813">Transport</keyword>
<gene>
    <name evidence="10" type="ORF">CDCA_CDCA06G1777</name>
</gene>
<dbReference type="GO" id="GO:0016020">
    <property type="term" value="C:membrane"/>
    <property type="evidence" value="ECO:0007669"/>
    <property type="project" value="UniProtKB-SubCell"/>
</dbReference>
<keyword evidence="4 8" id="KW-0812">Transmembrane</keyword>